<name>A0A067MD66_BOTB1</name>
<keyword evidence="3" id="KW-1185">Reference proteome</keyword>
<evidence type="ECO:0000313" key="3">
    <source>
        <dbReference type="Proteomes" id="UP000027195"/>
    </source>
</evidence>
<feature type="region of interest" description="Disordered" evidence="1">
    <location>
        <begin position="230"/>
        <end position="276"/>
    </location>
</feature>
<dbReference type="STRING" id="930990.A0A067MD66"/>
<gene>
    <name evidence="2" type="ORF">BOTBODRAFT_178717</name>
</gene>
<dbReference type="AlphaFoldDB" id="A0A067MD66"/>
<dbReference type="InParanoid" id="A0A067MD66"/>
<dbReference type="Proteomes" id="UP000027195">
    <property type="component" value="Unassembled WGS sequence"/>
</dbReference>
<feature type="region of interest" description="Disordered" evidence="1">
    <location>
        <begin position="441"/>
        <end position="466"/>
    </location>
</feature>
<feature type="compositionally biased region" description="Basic residues" evidence="1">
    <location>
        <begin position="264"/>
        <end position="276"/>
    </location>
</feature>
<reference evidence="3" key="1">
    <citation type="journal article" date="2014" name="Proc. Natl. Acad. Sci. U.S.A.">
        <title>Extensive sampling of basidiomycete genomes demonstrates inadequacy of the white-rot/brown-rot paradigm for wood decay fungi.</title>
        <authorList>
            <person name="Riley R."/>
            <person name="Salamov A.A."/>
            <person name="Brown D.W."/>
            <person name="Nagy L.G."/>
            <person name="Floudas D."/>
            <person name="Held B.W."/>
            <person name="Levasseur A."/>
            <person name="Lombard V."/>
            <person name="Morin E."/>
            <person name="Otillar R."/>
            <person name="Lindquist E.A."/>
            <person name="Sun H."/>
            <person name="LaButti K.M."/>
            <person name="Schmutz J."/>
            <person name="Jabbour D."/>
            <person name="Luo H."/>
            <person name="Baker S.E."/>
            <person name="Pisabarro A.G."/>
            <person name="Walton J.D."/>
            <person name="Blanchette R.A."/>
            <person name="Henrissat B."/>
            <person name="Martin F."/>
            <person name="Cullen D."/>
            <person name="Hibbett D.S."/>
            <person name="Grigoriev I.V."/>
        </authorList>
    </citation>
    <scope>NUCLEOTIDE SEQUENCE [LARGE SCALE GENOMIC DNA]</scope>
    <source>
        <strain evidence="3">FD-172 SS1</strain>
    </source>
</reference>
<evidence type="ECO:0000313" key="2">
    <source>
        <dbReference type="EMBL" id="KDQ09802.1"/>
    </source>
</evidence>
<accession>A0A067MD66</accession>
<feature type="region of interest" description="Disordered" evidence="1">
    <location>
        <begin position="74"/>
        <end position="99"/>
    </location>
</feature>
<feature type="compositionally biased region" description="Low complexity" evidence="1">
    <location>
        <begin position="1"/>
        <end position="14"/>
    </location>
</feature>
<organism evidence="2 3">
    <name type="scientific">Botryobasidium botryosum (strain FD-172 SS1)</name>
    <dbReference type="NCBI Taxonomy" id="930990"/>
    <lineage>
        <taxon>Eukaryota</taxon>
        <taxon>Fungi</taxon>
        <taxon>Dikarya</taxon>
        <taxon>Basidiomycota</taxon>
        <taxon>Agaricomycotina</taxon>
        <taxon>Agaricomycetes</taxon>
        <taxon>Cantharellales</taxon>
        <taxon>Botryobasidiaceae</taxon>
        <taxon>Botryobasidium</taxon>
    </lineage>
</organism>
<proteinExistence type="predicted"/>
<feature type="region of interest" description="Disordered" evidence="1">
    <location>
        <begin position="1"/>
        <end position="20"/>
    </location>
</feature>
<evidence type="ECO:0000256" key="1">
    <source>
        <dbReference type="SAM" id="MobiDB-lite"/>
    </source>
</evidence>
<dbReference type="OrthoDB" id="3269175at2759"/>
<protein>
    <submittedName>
        <fullName evidence="2">Uncharacterized protein</fullName>
    </submittedName>
</protein>
<sequence length="466" mass="50837">MASSSKNNPSAKASTTREVGRAVTELETKFDLFRQEVDADLDKVKEANKVLYTYIEELQAKNGHLHARVEALEGAGDEHDGTDGGGGEGSERPDGIASDEWAKKVRRSKELCNSPVIRSLVGLTLQHLMGGASAGVKISKVATFPAYVEDPAQRPVDSATGQPYLCFNWDVGHDKPANSAQFERWATYTHQNGGAILPEASVSLPSVLLPHIKLRCQEKFNYIRKQWQKAKKGREAAPATPGEGGDPSTSEGPVKKEGGATLNRHSRARGKLELRKRKQSSLPLVLEFAGHKYDAALTTTAMSSDEDDPDVEKQYRTRPPMYRSDILVNFYATVDAQPDTGSAAAARRLTKCVVGPPKDTEPCQGGLVANRIRTWMVKPELLAQHPEWLTSGLVVTSGEAWGEPEPVDDVKGKGRKVQVTAKKREVILVDDEEAPYKVKRQKVLGGQPEENLFMTDESDGGSAGEK</sequence>
<dbReference type="EMBL" id="KL198074">
    <property type="protein sequence ID" value="KDQ09802.1"/>
    <property type="molecule type" value="Genomic_DNA"/>
</dbReference>
<dbReference type="HOGENOM" id="CLU_502611_0_0_1"/>